<keyword evidence="2" id="KW-1133">Transmembrane helix</keyword>
<dbReference type="RefSeq" id="WP_014779716.1">
    <property type="nucleotide sequence ID" value="NC_018012.1"/>
</dbReference>
<sequence>MANNSLAAAELFVFLGLAGWLLYYQFTSSSRRDGDHQQPPKDPVDTQDAKEDA</sequence>
<dbReference type="EMBL" id="CP003154">
    <property type="protein sequence ID" value="AFL75312.1"/>
    <property type="molecule type" value="Genomic_DNA"/>
</dbReference>
<evidence type="ECO:0000313" key="4">
    <source>
        <dbReference type="Proteomes" id="UP000006062"/>
    </source>
</evidence>
<name>I3YE94_THIV6</name>
<dbReference type="KEGG" id="tvi:Thivi_3442"/>
<gene>
    <name evidence="3" type="ordered locus">Thivi_3442</name>
</gene>
<keyword evidence="2" id="KW-0812">Transmembrane</keyword>
<keyword evidence="4" id="KW-1185">Reference proteome</keyword>
<reference evidence="3 4" key="1">
    <citation type="submission" date="2012-06" db="EMBL/GenBank/DDBJ databases">
        <title>Complete sequence of Thiocystis violascens DSM 198.</title>
        <authorList>
            <consortium name="US DOE Joint Genome Institute"/>
            <person name="Lucas S."/>
            <person name="Han J."/>
            <person name="Lapidus A."/>
            <person name="Cheng J.-F."/>
            <person name="Goodwin L."/>
            <person name="Pitluck S."/>
            <person name="Peters L."/>
            <person name="Ovchinnikova G."/>
            <person name="Teshima H."/>
            <person name="Detter J.C."/>
            <person name="Han C."/>
            <person name="Tapia R."/>
            <person name="Land M."/>
            <person name="Hauser L."/>
            <person name="Kyrpides N."/>
            <person name="Ivanova N."/>
            <person name="Pagani I."/>
            <person name="Vogl K."/>
            <person name="Liu Z."/>
            <person name="Frigaard N.-U."/>
            <person name="Bryant D."/>
            <person name="Woyke T."/>
        </authorList>
    </citation>
    <scope>NUCLEOTIDE SEQUENCE [LARGE SCALE GENOMIC DNA]</scope>
    <source>
        <strain evidence="4">ATCC 17096 / DSM 198 / 6111</strain>
    </source>
</reference>
<dbReference type="AlphaFoldDB" id="I3YE94"/>
<organism evidence="3 4">
    <name type="scientific">Thiocystis violascens (strain ATCC 17096 / DSM 198 / 6111)</name>
    <name type="common">Chromatium violascens</name>
    <dbReference type="NCBI Taxonomy" id="765911"/>
    <lineage>
        <taxon>Bacteria</taxon>
        <taxon>Pseudomonadati</taxon>
        <taxon>Pseudomonadota</taxon>
        <taxon>Gammaproteobacteria</taxon>
        <taxon>Chromatiales</taxon>
        <taxon>Chromatiaceae</taxon>
        <taxon>Thiocystis</taxon>
    </lineage>
</organism>
<evidence type="ECO:0000256" key="1">
    <source>
        <dbReference type="SAM" id="MobiDB-lite"/>
    </source>
</evidence>
<proteinExistence type="predicted"/>
<feature type="compositionally biased region" description="Basic and acidic residues" evidence="1">
    <location>
        <begin position="30"/>
        <end position="53"/>
    </location>
</feature>
<accession>I3YE94</accession>
<feature type="region of interest" description="Disordered" evidence="1">
    <location>
        <begin position="29"/>
        <end position="53"/>
    </location>
</feature>
<keyword evidence="2" id="KW-0472">Membrane</keyword>
<evidence type="ECO:0000313" key="3">
    <source>
        <dbReference type="EMBL" id="AFL75312.1"/>
    </source>
</evidence>
<protein>
    <submittedName>
        <fullName evidence="3">Uncharacterized protein</fullName>
    </submittedName>
</protein>
<feature type="transmembrane region" description="Helical" evidence="2">
    <location>
        <begin position="6"/>
        <end position="24"/>
    </location>
</feature>
<evidence type="ECO:0000256" key="2">
    <source>
        <dbReference type="SAM" id="Phobius"/>
    </source>
</evidence>
<dbReference type="Proteomes" id="UP000006062">
    <property type="component" value="Chromosome"/>
</dbReference>
<dbReference type="HOGENOM" id="CLU_3148720_0_0_6"/>